<evidence type="ECO:0000313" key="2">
    <source>
        <dbReference type="EMBL" id="SVB27430.1"/>
    </source>
</evidence>
<sequence>MTLLSVNVNKFALLRNARGTDYPNLIEMCKKCIDFGA</sequence>
<gene>
    <name evidence="2" type="ORF">METZ01_LOCUS180284</name>
</gene>
<dbReference type="SUPFAM" id="SSF63892">
    <property type="entry name" value="Pyridoxine 5'-phosphate synthase"/>
    <property type="match status" value="1"/>
</dbReference>
<dbReference type="GO" id="GO:0005737">
    <property type="term" value="C:cytoplasm"/>
    <property type="evidence" value="ECO:0007669"/>
    <property type="project" value="InterPro"/>
</dbReference>
<accession>A0A382CMT4</accession>
<evidence type="ECO:0000256" key="1">
    <source>
        <dbReference type="ARBA" id="ARBA00023096"/>
    </source>
</evidence>
<name>A0A382CMT4_9ZZZZ</name>
<evidence type="ECO:0008006" key="3">
    <source>
        <dbReference type="Google" id="ProtNLM"/>
    </source>
</evidence>
<dbReference type="EMBL" id="UINC01035276">
    <property type="protein sequence ID" value="SVB27430.1"/>
    <property type="molecule type" value="Genomic_DNA"/>
</dbReference>
<proteinExistence type="predicted"/>
<dbReference type="AlphaFoldDB" id="A0A382CMT4"/>
<dbReference type="Gene3D" id="3.20.20.70">
    <property type="entry name" value="Aldolase class I"/>
    <property type="match status" value="1"/>
</dbReference>
<dbReference type="InterPro" id="IPR036130">
    <property type="entry name" value="Pyridoxine-5'_phos_synth"/>
</dbReference>
<protein>
    <recommendedName>
        <fullName evidence="3">Pyridoxine 5'-phosphate synthase</fullName>
    </recommendedName>
</protein>
<feature type="non-terminal residue" evidence="2">
    <location>
        <position position="37"/>
    </location>
</feature>
<reference evidence="2" key="1">
    <citation type="submission" date="2018-05" db="EMBL/GenBank/DDBJ databases">
        <authorList>
            <person name="Lanie J.A."/>
            <person name="Ng W.-L."/>
            <person name="Kazmierczak K.M."/>
            <person name="Andrzejewski T.M."/>
            <person name="Davidsen T.M."/>
            <person name="Wayne K.J."/>
            <person name="Tettelin H."/>
            <person name="Glass J.I."/>
            <person name="Rusch D."/>
            <person name="Podicherti R."/>
            <person name="Tsui H.-C.T."/>
            <person name="Winkler M.E."/>
        </authorList>
    </citation>
    <scope>NUCLEOTIDE SEQUENCE</scope>
</reference>
<keyword evidence="1" id="KW-0664">Pyridoxine biosynthesis</keyword>
<dbReference type="GO" id="GO:0033856">
    <property type="term" value="F:pyridoxine 5'-phosphate synthase activity"/>
    <property type="evidence" value="ECO:0007669"/>
    <property type="project" value="InterPro"/>
</dbReference>
<dbReference type="InterPro" id="IPR013785">
    <property type="entry name" value="Aldolase_TIM"/>
</dbReference>
<dbReference type="GO" id="GO:0008615">
    <property type="term" value="P:pyridoxine biosynthetic process"/>
    <property type="evidence" value="ECO:0007669"/>
    <property type="project" value="UniProtKB-KW"/>
</dbReference>
<dbReference type="InterPro" id="IPR004569">
    <property type="entry name" value="PyrdxlP_synth_PdxJ"/>
</dbReference>
<dbReference type="Pfam" id="PF03740">
    <property type="entry name" value="PdxJ"/>
    <property type="match status" value="1"/>
</dbReference>
<organism evidence="2">
    <name type="scientific">marine metagenome</name>
    <dbReference type="NCBI Taxonomy" id="408172"/>
    <lineage>
        <taxon>unclassified sequences</taxon>
        <taxon>metagenomes</taxon>
        <taxon>ecological metagenomes</taxon>
    </lineage>
</organism>